<comment type="similarity">
    <text evidence="2">Belongs to the major facilitator superfamily.</text>
</comment>
<feature type="transmembrane region" description="Helical" evidence="8">
    <location>
        <begin position="304"/>
        <end position="327"/>
    </location>
</feature>
<protein>
    <submittedName>
        <fullName evidence="10">MFS transporter</fullName>
    </submittedName>
</protein>
<dbReference type="Gene3D" id="1.20.1250.20">
    <property type="entry name" value="MFS general substrate transporter like domains"/>
    <property type="match status" value="1"/>
</dbReference>
<evidence type="ECO:0000313" key="11">
    <source>
        <dbReference type="Proteomes" id="UP000190750"/>
    </source>
</evidence>
<organism evidence="10 11">
    <name type="scientific">Rhodoferax fermentans</name>
    <dbReference type="NCBI Taxonomy" id="28066"/>
    <lineage>
        <taxon>Bacteria</taxon>
        <taxon>Pseudomonadati</taxon>
        <taxon>Pseudomonadota</taxon>
        <taxon>Betaproteobacteria</taxon>
        <taxon>Burkholderiales</taxon>
        <taxon>Comamonadaceae</taxon>
        <taxon>Rhodoferax</taxon>
    </lineage>
</organism>
<dbReference type="InterPro" id="IPR005829">
    <property type="entry name" value="Sugar_transporter_CS"/>
</dbReference>
<dbReference type="STRING" id="28066.RF819_13280"/>
<reference evidence="10 11" key="1">
    <citation type="submission" date="2017-01" db="EMBL/GenBank/DDBJ databases">
        <title>Genome sequencing of Rhodoferax fermentans JCM 7819.</title>
        <authorList>
            <person name="Kim Y.J."/>
            <person name="Farh M.E.-A."/>
            <person name="Yang D.-C."/>
        </authorList>
    </citation>
    <scope>NUCLEOTIDE SEQUENCE [LARGE SCALE GENOMIC DNA]</scope>
    <source>
        <strain evidence="10 11">JCM 7819</strain>
    </source>
</reference>
<feature type="transmembrane region" description="Helical" evidence="8">
    <location>
        <begin position="365"/>
        <end position="387"/>
    </location>
</feature>
<keyword evidence="4" id="KW-1003">Cell membrane</keyword>
<feature type="transmembrane region" description="Helical" evidence="8">
    <location>
        <begin position="138"/>
        <end position="155"/>
    </location>
</feature>
<dbReference type="Pfam" id="PF07690">
    <property type="entry name" value="MFS_1"/>
    <property type="match status" value="1"/>
</dbReference>
<dbReference type="InterPro" id="IPR020846">
    <property type="entry name" value="MFS_dom"/>
</dbReference>
<dbReference type="CDD" id="cd17324">
    <property type="entry name" value="MFS_NepI_like"/>
    <property type="match status" value="1"/>
</dbReference>
<keyword evidence="6 8" id="KW-1133">Transmembrane helix</keyword>
<evidence type="ECO:0000256" key="3">
    <source>
        <dbReference type="ARBA" id="ARBA00022448"/>
    </source>
</evidence>
<feature type="transmembrane region" description="Helical" evidence="8">
    <location>
        <begin position="79"/>
        <end position="98"/>
    </location>
</feature>
<evidence type="ECO:0000256" key="7">
    <source>
        <dbReference type="ARBA" id="ARBA00023136"/>
    </source>
</evidence>
<comment type="subcellular location">
    <subcellularLocation>
        <location evidence="1">Cell membrane</location>
        <topology evidence="1">Multi-pass membrane protein</topology>
    </subcellularLocation>
</comment>
<evidence type="ECO:0000256" key="8">
    <source>
        <dbReference type="SAM" id="Phobius"/>
    </source>
</evidence>
<gene>
    <name evidence="10" type="ORF">RF819_13280</name>
</gene>
<feature type="domain" description="Major facilitator superfamily (MFS) profile" evidence="9">
    <location>
        <begin position="13"/>
        <end position="391"/>
    </location>
</feature>
<dbReference type="OrthoDB" id="63984at2"/>
<accession>A0A1T1AYB0</accession>
<feature type="transmembrane region" description="Helical" evidence="8">
    <location>
        <begin position="215"/>
        <end position="238"/>
    </location>
</feature>
<sequence>MRLYFLGDGQQVAQPIVWLIGFFAFLNVYAIQAVLPMVMSDFAASPLQAGLTVGATVLAVGLISPFIGMLSDALGRRNVICVSLFALTLPTALIPLTHSLNALIGLRFLQGLAIPGIVVVLIAYIGEEFRGGGLARMMSIYVGGTVMGGFCGRFITGHAGHWLGWRGAFVVLAAMTLLGALLVWWRLPASRHFVPNRQVKGAFTTLWRHLHNQRLMASCAVGFCVLFSLVGTFTYVNLHLAAAPFHLSSAGLANVFAVYLVGVLVTPLTSRHLERLGFMKALLWALATSASGLLMTLVPSLPVIVIGLAVCSSGVFLCQSATISTLAKTVTEGRSLATGLYYMSYYAGGAVGTWGAGLAYEAWGWSGSVLTIAAVQALAAAIVLGVWRKAT</sequence>
<proteinExistence type="inferred from homology"/>
<keyword evidence="3" id="KW-0813">Transport</keyword>
<feature type="transmembrane region" description="Helical" evidence="8">
    <location>
        <begin position="12"/>
        <end position="35"/>
    </location>
</feature>
<dbReference type="PANTHER" id="PTHR43271:SF2">
    <property type="entry name" value="BLL2771 PROTEIN"/>
    <property type="match status" value="1"/>
</dbReference>
<evidence type="ECO:0000256" key="4">
    <source>
        <dbReference type="ARBA" id="ARBA00022475"/>
    </source>
</evidence>
<feature type="transmembrane region" description="Helical" evidence="8">
    <location>
        <begin position="104"/>
        <end position="126"/>
    </location>
</feature>
<feature type="transmembrane region" description="Helical" evidence="8">
    <location>
        <begin position="250"/>
        <end position="269"/>
    </location>
</feature>
<dbReference type="SUPFAM" id="SSF103473">
    <property type="entry name" value="MFS general substrate transporter"/>
    <property type="match status" value="1"/>
</dbReference>
<evidence type="ECO:0000313" key="10">
    <source>
        <dbReference type="EMBL" id="OOV09126.1"/>
    </source>
</evidence>
<dbReference type="PROSITE" id="PS00216">
    <property type="entry name" value="SUGAR_TRANSPORT_1"/>
    <property type="match status" value="1"/>
</dbReference>
<feature type="transmembrane region" description="Helical" evidence="8">
    <location>
        <begin position="167"/>
        <end position="187"/>
    </location>
</feature>
<feature type="transmembrane region" description="Helical" evidence="8">
    <location>
        <begin position="339"/>
        <end position="359"/>
    </location>
</feature>
<evidence type="ECO:0000256" key="1">
    <source>
        <dbReference type="ARBA" id="ARBA00004651"/>
    </source>
</evidence>
<feature type="transmembrane region" description="Helical" evidence="8">
    <location>
        <begin position="281"/>
        <end position="298"/>
    </location>
</feature>
<dbReference type="InterPro" id="IPR036259">
    <property type="entry name" value="MFS_trans_sf"/>
</dbReference>
<dbReference type="GO" id="GO:0005886">
    <property type="term" value="C:plasma membrane"/>
    <property type="evidence" value="ECO:0007669"/>
    <property type="project" value="UniProtKB-SubCell"/>
</dbReference>
<evidence type="ECO:0000256" key="6">
    <source>
        <dbReference type="ARBA" id="ARBA00022989"/>
    </source>
</evidence>
<evidence type="ECO:0000256" key="2">
    <source>
        <dbReference type="ARBA" id="ARBA00008335"/>
    </source>
</evidence>
<evidence type="ECO:0000259" key="9">
    <source>
        <dbReference type="PROSITE" id="PS50850"/>
    </source>
</evidence>
<dbReference type="PROSITE" id="PS50850">
    <property type="entry name" value="MFS"/>
    <property type="match status" value="1"/>
</dbReference>
<dbReference type="PANTHER" id="PTHR43271">
    <property type="entry name" value="BLL2771 PROTEIN"/>
    <property type="match status" value="1"/>
</dbReference>
<keyword evidence="11" id="KW-1185">Reference proteome</keyword>
<dbReference type="Proteomes" id="UP000190750">
    <property type="component" value="Unassembled WGS sequence"/>
</dbReference>
<keyword evidence="5 8" id="KW-0812">Transmembrane</keyword>
<evidence type="ECO:0000256" key="5">
    <source>
        <dbReference type="ARBA" id="ARBA00022692"/>
    </source>
</evidence>
<comment type="caution">
    <text evidence="10">The sequence shown here is derived from an EMBL/GenBank/DDBJ whole genome shotgun (WGS) entry which is preliminary data.</text>
</comment>
<dbReference type="AlphaFoldDB" id="A0A1T1AYB0"/>
<keyword evidence="7 8" id="KW-0472">Membrane</keyword>
<dbReference type="InterPro" id="IPR011701">
    <property type="entry name" value="MFS"/>
</dbReference>
<dbReference type="GO" id="GO:0022857">
    <property type="term" value="F:transmembrane transporter activity"/>
    <property type="evidence" value="ECO:0007669"/>
    <property type="project" value="InterPro"/>
</dbReference>
<name>A0A1T1AYB0_RHOFE</name>
<feature type="transmembrane region" description="Helical" evidence="8">
    <location>
        <begin position="47"/>
        <end position="67"/>
    </location>
</feature>
<dbReference type="EMBL" id="MTJN01000002">
    <property type="protein sequence ID" value="OOV09126.1"/>
    <property type="molecule type" value="Genomic_DNA"/>
</dbReference>